<dbReference type="AlphaFoldDB" id="A0A2S2QU10"/>
<dbReference type="EMBL" id="GGMS01012036">
    <property type="protein sequence ID" value="MBY81239.1"/>
    <property type="molecule type" value="Transcribed_RNA"/>
</dbReference>
<name>A0A2S2QU10_9HEMI</name>
<proteinExistence type="predicted"/>
<evidence type="ECO:0000313" key="1">
    <source>
        <dbReference type="EMBL" id="MBY81239.1"/>
    </source>
</evidence>
<accession>A0A2S2QU10</accession>
<organism evidence="1">
    <name type="scientific">Sipha flava</name>
    <name type="common">yellow sugarcane aphid</name>
    <dbReference type="NCBI Taxonomy" id="143950"/>
    <lineage>
        <taxon>Eukaryota</taxon>
        <taxon>Metazoa</taxon>
        <taxon>Ecdysozoa</taxon>
        <taxon>Arthropoda</taxon>
        <taxon>Hexapoda</taxon>
        <taxon>Insecta</taxon>
        <taxon>Pterygota</taxon>
        <taxon>Neoptera</taxon>
        <taxon>Paraneoptera</taxon>
        <taxon>Hemiptera</taxon>
        <taxon>Sternorrhyncha</taxon>
        <taxon>Aphidomorpha</taxon>
        <taxon>Aphidoidea</taxon>
        <taxon>Aphididae</taxon>
        <taxon>Sipha</taxon>
    </lineage>
</organism>
<sequence>MQQKNIYSPHGVHGVFFLIFGTYEIQQRKIGPVRRKGIATQRRNDRTESLKIHRNDEDAFRAWTFYKDMDCLMERNQISKCSENYRVYFRSQIDTDDTSFYFEWILDPPLVITTG</sequence>
<protein>
    <submittedName>
        <fullName evidence="1">Uncharacterized protein</fullName>
    </submittedName>
</protein>
<reference evidence="1" key="1">
    <citation type="submission" date="2018-04" db="EMBL/GenBank/DDBJ databases">
        <title>Transcriptome assembly of Sipha flava.</title>
        <authorList>
            <person name="Scully E.D."/>
            <person name="Geib S.M."/>
            <person name="Palmer N.A."/>
            <person name="Koch K."/>
            <person name="Bradshaw J."/>
            <person name="Heng-Moss T."/>
            <person name="Sarath G."/>
        </authorList>
    </citation>
    <scope>NUCLEOTIDE SEQUENCE</scope>
</reference>
<gene>
    <name evidence="1" type="ORF">g.41818</name>
</gene>